<feature type="domain" description="BICC1 first type I KH" evidence="1">
    <location>
        <begin position="42"/>
        <end position="110"/>
    </location>
</feature>
<reference evidence="2 3" key="2">
    <citation type="submission" date="2019-01" db="EMBL/GenBank/DDBJ databases">
        <title>The decoding of complex shrimp genome reveals the adaptation for benthos swimmer, frequently molting mechanism and breeding impact on genome.</title>
        <authorList>
            <person name="Sun Y."/>
            <person name="Gao Y."/>
            <person name="Yu Y."/>
        </authorList>
    </citation>
    <scope>NUCLEOTIDE SEQUENCE [LARGE SCALE GENOMIC DNA]</scope>
    <source>
        <tissue evidence="2">Muscle</tissue>
    </source>
</reference>
<evidence type="ECO:0000313" key="3">
    <source>
        <dbReference type="Proteomes" id="UP000283509"/>
    </source>
</evidence>
<gene>
    <name evidence="2" type="ORF">C7M84_004945</name>
</gene>
<dbReference type="InterPro" id="IPR047549">
    <property type="entry name" value="BICC1_KH-I_rpt1"/>
</dbReference>
<reference evidence="2 3" key="1">
    <citation type="submission" date="2018-04" db="EMBL/GenBank/DDBJ databases">
        <authorList>
            <person name="Zhang X."/>
            <person name="Yuan J."/>
            <person name="Li F."/>
            <person name="Xiang J."/>
        </authorList>
    </citation>
    <scope>NUCLEOTIDE SEQUENCE [LARGE SCALE GENOMIC DNA]</scope>
    <source>
        <tissue evidence="2">Muscle</tissue>
    </source>
</reference>
<comment type="caution">
    <text evidence="2">The sequence shown here is derived from an EMBL/GenBank/DDBJ whole genome shotgun (WGS) entry which is preliminary data.</text>
</comment>
<name>A0A3R7PTB6_PENVA</name>
<protein>
    <recommendedName>
        <fullName evidence="1">BICC1 first type I KH domain-containing protein</fullName>
    </recommendedName>
</protein>
<sequence length="117" mass="13302">MGPHDYQESDEVSEAFSEGTISRCNSVEKMTVTVLADGLVEERFRVDRRKLEAMILGSPSDPWDTEIMKLPIDIEGRILSADDFFQRIMDETKTEIKYPKFLKVGARNKKGNVTAKC</sequence>
<accession>A0A3R7PTB6</accession>
<dbReference type="AlphaFoldDB" id="A0A3R7PTB6"/>
<dbReference type="OrthoDB" id="271862at2759"/>
<dbReference type="STRING" id="6689.A0A3R7PTB6"/>
<evidence type="ECO:0000313" key="2">
    <source>
        <dbReference type="EMBL" id="ROT76480.1"/>
    </source>
</evidence>
<dbReference type="Pfam" id="PF24234">
    <property type="entry name" value="KH_BICC1_1st"/>
    <property type="match status" value="1"/>
</dbReference>
<organism evidence="2 3">
    <name type="scientific">Penaeus vannamei</name>
    <name type="common">Whiteleg shrimp</name>
    <name type="synonym">Litopenaeus vannamei</name>
    <dbReference type="NCBI Taxonomy" id="6689"/>
    <lineage>
        <taxon>Eukaryota</taxon>
        <taxon>Metazoa</taxon>
        <taxon>Ecdysozoa</taxon>
        <taxon>Arthropoda</taxon>
        <taxon>Crustacea</taxon>
        <taxon>Multicrustacea</taxon>
        <taxon>Malacostraca</taxon>
        <taxon>Eumalacostraca</taxon>
        <taxon>Eucarida</taxon>
        <taxon>Decapoda</taxon>
        <taxon>Dendrobranchiata</taxon>
        <taxon>Penaeoidea</taxon>
        <taxon>Penaeidae</taxon>
        <taxon>Penaeus</taxon>
    </lineage>
</organism>
<keyword evidence="3" id="KW-1185">Reference proteome</keyword>
<evidence type="ECO:0000259" key="1">
    <source>
        <dbReference type="Pfam" id="PF24234"/>
    </source>
</evidence>
<proteinExistence type="predicted"/>
<dbReference type="EMBL" id="QCYY01001657">
    <property type="protein sequence ID" value="ROT76480.1"/>
    <property type="molecule type" value="Genomic_DNA"/>
</dbReference>
<dbReference type="Proteomes" id="UP000283509">
    <property type="component" value="Unassembled WGS sequence"/>
</dbReference>